<dbReference type="EMBL" id="MEHD01000006">
    <property type="protein sequence ID" value="ODR61589.1"/>
    <property type="molecule type" value="Genomic_DNA"/>
</dbReference>
<protein>
    <submittedName>
        <fullName evidence="2">Uncharacterized protein</fullName>
    </submittedName>
</protein>
<name>A0ABX3ASS7_9FIRM</name>
<evidence type="ECO:0000313" key="2">
    <source>
        <dbReference type="EMBL" id="ODR61589.1"/>
    </source>
</evidence>
<dbReference type="Proteomes" id="UP000094869">
    <property type="component" value="Unassembled WGS sequence"/>
</dbReference>
<keyword evidence="3" id="KW-1185">Reference proteome</keyword>
<organism evidence="2 3">
    <name type="scientific">Eisenbergiella tayi</name>
    <dbReference type="NCBI Taxonomy" id="1432052"/>
    <lineage>
        <taxon>Bacteria</taxon>
        <taxon>Bacillati</taxon>
        <taxon>Bacillota</taxon>
        <taxon>Clostridia</taxon>
        <taxon>Lachnospirales</taxon>
        <taxon>Lachnospiraceae</taxon>
        <taxon>Eisenbergiella</taxon>
    </lineage>
</organism>
<reference evidence="2 3" key="1">
    <citation type="submission" date="2016-08" db="EMBL/GenBank/DDBJ databases">
        <title>Characterization of Isolates of Eisenbergiella tayi Derived from Blood Cultures, Using Whole Genome Sequencing.</title>
        <authorList>
            <person name="Bernier A.-M."/>
            <person name="Burdz T."/>
            <person name="Wiebe D."/>
            <person name="Bernard K."/>
        </authorList>
    </citation>
    <scope>NUCLEOTIDE SEQUENCE [LARGE SCALE GENOMIC DNA]</scope>
    <source>
        <strain evidence="2 3">NML120146</strain>
    </source>
</reference>
<dbReference type="InterPro" id="IPR036866">
    <property type="entry name" value="RibonucZ/Hydroxyglut_hydro"/>
</dbReference>
<proteinExistence type="predicted"/>
<evidence type="ECO:0000313" key="3">
    <source>
        <dbReference type="Proteomes" id="UP000094869"/>
    </source>
</evidence>
<dbReference type="RefSeq" id="WP_069408788.1">
    <property type="nucleotide sequence ID" value="NZ_DBFYTW010000433.1"/>
</dbReference>
<dbReference type="Gene3D" id="3.60.15.10">
    <property type="entry name" value="Ribonuclease Z/Hydroxyacylglutathione hydrolase-like"/>
    <property type="match status" value="2"/>
</dbReference>
<feature type="region of interest" description="Disordered" evidence="1">
    <location>
        <begin position="575"/>
        <end position="596"/>
    </location>
</feature>
<evidence type="ECO:0000256" key="1">
    <source>
        <dbReference type="SAM" id="MobiDB-lite"/>
    </source>
</evidence>
<comment type="caution">
    <text evidence="2">The sequence shown here is derived from an EMBL/GenBank/DDBJ whole genome shotgun (WGS) entry which is preliminary data.</text>
</comment>
<sequence length="608" mass="69592">MYSITVSVLPVGQGSMNLIEVYETEMFRRELVGLTMIDCGSARSRPCKNTSLSEYERAAVKYAAERMKQRFKQGDGLYLDNLIFTHRDSDHWVLFDNLWGELFGEDYSLVEGNPDEQTGVRWLDVDENCFENYYTSQSGQNSTYEYQVFYNTPYSLGRSCEIEGKIIYRNEEELSKLSFRNKWYGGVFQAGWGTAGLSMKAYIPEKEENLLKVKLVRSQDRFIIHGIFRGEDQHWDVMEDPQSEDGIRQLIVTFAMELLGEEKEFKGLEDIGDFLQDKFVPKSREEIEMIIESGVQINDVIGCTYVGGYADADYGKKGYLTGVGKMLQRAHIASRSGVVELDRDRQIPITDKVILLVLERLEVEALQSIKVEDGAEIKLDILKNGTSGVSVLINTEDEDVQRFFFPGDATAHTFYGMILDLRYQLFSNAVWTAPHHGSIRTISGKAEGEEVEMLPWLLDTTEPSAMVVSAGFKNRHGHPNFSFMECMDAYFQNRKKGIEKHGIYYSLNDDKHGDWHYTIIRYPVYTSIQTDDGIDFVYQNHRFTINGSSKAYKYSKIIQSTYNYAIGIPKREKVRDTGDGQLSDGKRTAQKEEIPSDRLFLPGNRKAF</sequence>
<accession>A0ABX3ASS7</accession>
<gene>
    <name evidence="2" type="ORF">BEI63_01260</name>
</gene>